<reference evidence="7 8" key="1">
    <citation type="journal article" date="2014" name="J. Microbiol.">
        <title>Diaminobutyricibacter tongyongensis gen. nov., sp. nov. and Homoserinibacter gongjuensis gen. nov., sp. nov. belong to the family Microbacteriaceae.</title>
        <authorList>
            <person name="Kim S.J."/>
            <person name="Ahn J.H."/>
            <person name="Weon H.Y."/>
            <person name="Hamada M."/>
            <person name="Suzuki K."/>
            <person name="Kwon S.W."/>
        </authorList>
    </citation>
    <scope>NUCLEOTIDE SEQUENCE [LARGE SCALE GENOMIC DNA]</scope>
    <source>
        <strain evidence="7 8">NBRC 108724</strain>
    </source>
</reference>
<keyword evidence="3 5" id="KW-1133">Transmembrane helix</keyword>
<dbReference type="AlphaFoldDB" id="A0A6L9XTF0"/>
<feature type="transmembrane region" description="Helical" evidence="5">
    <location>
        <begin position="209"/>
        <end position="226"/>
    </location>
</feature>
<evidence type="ECO:0000313" key="7">
    <source>
        <dbReference type="EMBL" id="NEN04669.1"/>
    </source>
</evidence>
<protein>
    <recommendedName>
        <fullName evidence="6">HTTM-like domain-containing protein</fullName>
    </recommendedName>
</protein>
<comment type="subcellular location">
    <subcellularLocation>
        <location evidence="1">Endomembrane system</location>
        <topology evidence="1">Multi-pass membrane protein</topology>
    </subcellularLocation>
</comment>
<evidence type="ECO:0000256" key="1">
    <source>
        <dbReference type="ARBA" id="ARBA00004127"/>
    </source>
</evidence>
<feature type="transmembrane region" description="Helical" evidence="5">
    <location>
        <begin position="94"/>
        <end position="112"/>
    </location>
</feature>
<gene>
    <name evidence="7" type="ORF">G3T36_02185</name>
</gene>
<sequence length="278" mass="29754">MIETVASVPAQLVSIVACLGIALSVSEELVMRRIYADDGLLSWQVLRVARPRSALPLVQGWIDQLFRPRAYVGLLVLKLATALTLLALSLFHPAARLAVGLLAGAMLVHLLLMKRRSVYGLDGADQMFAVVFLGLAVHELMPLGSLGSAAGLAYVGAQSVLSYLISGTAKLKGPSWRDGSAIAGIMSTKIYGNPSVAALLHGRSAFGRLICWSVITFETTFVAVLFVDRPAMWVMLGVGVLFHAGIAVFMGLNSFFIAFVATYPAVAYLNALVHQFLH</sequence>
<evidence type="ECO:0000256" key="2">
    <source>
        <dbReference type="ARBA" id="ARBA00022692"/>
    </source>
</evidence>
<feature type="transmembrane region" description="Helical" evidence="5">
    <location>
        <begin position="70"/>
        <end position="88"/>
    </location>
</feature>
<feature type="transmembrane region" description="Helical" evidence="5">
    <location>
        <begin position="232"/>
        <end position="249"/>
    </location>
</feature>
<evidence type="ECO:0000256" key="4">
    <source>
        <dbReference type="ARBA" id="ARBA00023136"/>
    </source>
</evidence>
<feature type="transmembrane region" description="Helical" evidence="5">
    <location>
        <begin position="6"/>
        <end position="25"/>
    </location>
</feature>
<dbReference type="RefSeq" id="WP_163287773.1">
    <property type="nucleotide sequence ID" value="NZ_JAAGWY010000001.1"/>
</dbReference>
<evidence type="ECO:0000256" key="5">
    <source>
        <dbReference type="SAM" id="Phobius"/>
    </source>
</evidence>
<evidence type="ECO:0000256" key="3">
    <source>
        <dbReference type="ARBA" id="ARBA00022989"/>
    </source>
</evidence>
<keyword evidence="4 5" id="KW-0472">Membrane</keyword>
<organism evidence="7 8">
    <name type="scientific">Leifsonia tongyongensis</name>
    <dbReference type="NCBI Taxonomy" id="1268043"/>
    <lineage>
        <taxon>Bacteria</taxon>
        <taxon>Bacillati</taxon>
        <taxon>Actinomycetota</taxon>
        <taxon>Actinomycetes</taxon>
        <taxon>Micrococcales</taxon>
        <taxon>Microbacteriaceae</taxon>
        <taxon>Leifsonia</taxon>
    </lineage>
</organism>
<accession>A0A6L9XTF0</accession>
<dbReference type="Proteomes" id="UP000474967">
    <property type="component" value="Unassembled WGS sequence"/>
</dbReference>
<name>A0A6L9XTF0_9MICO</name>
<evidence type="ECO:0000313" key="8">
    <source>
        <dbReference type="Proteomes" id="UP000474967"/>
    </source>
</evidence>
<dbReference type="EMBL" id="JAAGWY010000001">
    <property type="protein sequence ID" value="NEN04669.1"/>
    <property type="molecule type" value="Genomic_DNA"/>
</dbReference>
<keyword evidence="8" id="KW-1185">Reference proteome</keyword>
<dbReference type="InterPro" id="IPR011020">
    <property type="entry name" value="HTTM-like"/>
</dbReference>
<keyword evidence="2 5" id="KW-0812">Transmembrane</keyword>
<dbReference type="SMART" id="SM00752">
    <property type="entry name" value="HTTM"/>
    <property type="match status" value="1"/>
</dbReference>
<proteinExistence type="predicted"/>
<evidence type="ECO:0000259" key="6">
    <source>
        <dbReference type="SMART" id="SM00752"/>
    </source>
</evidence>
<dbReference type="GO" id="GO:0012505">
    <property type="term" value="C:endomembrane system"/>
    <property type="evidence" value="ECO:0007669"/>
    <property type="project" value="UniProtKB-SubCell"/>
</dbReference>
<feature type="transmembrane region" description="Helical" evidence="5">
    <location>
        <begin position="256"/>
        <end position="277"/>
    </location>
</feature>
<comment type="caution">
    <text evidence="7">The sequence shown here is derived from an EMBL/GenBank/DDBJ whole genome shotgun (WGS) entry which is preliminary data.</text>
</comment>
<feature type="domain" description="HTTM-like" evidence="6">
    <location>
        <begin position="35"/>
        <end position="271"/>
    </location>
</feature>